<dbReference type="InterPro" id="IPR024726">
    <property type="entry name" value="FhuF_C"/>
</dbReference>
<keyword evidence="3" id="KW-1185">Reference proteome</keyword>
<name>A0ABN1Q4B8_9ACTN</name>
<dbReference type="EMBL" id="BAAAHQ010000023">
    <property type="protein sequence ID" value="GAA0937276.1"/>
    <property type="molecule type" value="Genomic_DNA"/>
</dbReference>
<dbReference type="Proteomes" id="UP001501578">
    <property type="component" value="Unassembled WGS sequence"/>
</dbReference>
<comment type="caution">
    <text evidence="2">The sequence shown here is derived from an EMBL/GenBank/DDBJ whole genome shotgun (WGS) entry which is preliminary data.</text>
</comment>
<protein>
    <recommendedName>
        <fullName evidence="1">Ferric siderophore reductase C-terminal domain-containing protein</fullName>
    </recommendedName>
</protein>
<feature type="domain" description="Ferric siderophore reductase C-terminal" evidence="1">
    <location>
        <begin position="204"/>
        <end position="224"/>
    </location>
</feature>
<reference evidence="2 3" key="1">
    <citation type="journal article" date="2019" name="Int. J. Syst. Evol. Microbiol.">
        <title>The Global Catalogue of Microorganisms (GCM) 10K type strain sequencing project: providing services to taxonomists for standard genome sequencing and annotation.</title>
        <authorList>
            <consortium name="The Broad Institute Genomics Platform"/>
            <consortium name="The Broad Institute Genome Sequencing Center for Infectious Disease"/>
            <person name="Wu L."/>
            <person name="Ma J."/>
        </authorList>
    </citation>
    <scope>NUCLEOTIDE SEQUENCE [LARGE SCALE GENOMIC DNA]</scope>
    <source>
        <strain evidence="2 3">JCM 11136</strain>
    </source>
</reference>
<evidence type="ECO:0000259" key="1">
    <source>
        <dbReference type="Pfam" id="PF11575"/>
    </source>
</evidence>
<gene>
    <name evidence="2" type="ORF">GCM10009560_46490</name>
</gene>
<dbReference type="RefSeq" id="WP_343952066.1">
    <property type="nucleotide sequence ID" value="NZ_BAAAHQ010000023.1"/>
</dbReference>
<evidence type="ECO:0000313" key="3">
    <source>
        <dbReference type="Proteomes" id="UP001501578"/>
    </source>
</evidence>
<accession>A0ABN1Q4B8</accession>
<sequence length="226" mass="23772">MRYDLVPAPESTVRAALDGVASFAPHVGGDPAGWHDVRTDYERGFTDLVTATAERYGTGELRVGASIAQLGHAARLWFPVVGAVLVHGVIPDLTRLDRADDGPRVRLSVVSGWHAGTEEQVAGLLYDMVVGDHLDALARGLRVKVAHGLLYGNAASALAEAGRAVVSARPDLAEPATRLVDRLLGHGGLAGRGALVSPELAFRRTTCCLYYRVPDGGKCGDCALGT</sequence>
<organism evidence="2 3">
    <name type="scientific">Nonomuraea longicatena</name>
    <dbReference type="NCBI Taxonomy" id="83682"/>
    <lineage>
        <taxon>Bacteria</taxon>
        <taxon>Bacillati</taxon>
        <taxon>Actinomycetota</taxon>
        <taxon>Actinomycetes</taxon>
        <taxon>Streptosporangiales</taxon>
        <taxon>Streptosporangiaceae</taxon>
        <taxon>Nonomuraea</taxon>
    </lineage>
</organism>
<evidence type="ECO:0000313" key="2">
    <source>
        <dbReference type="EMBL" id="GAA0937276.1"/>
    </source>
</evidence>
<proteinExistence type="predicted"/>
<dbReference type="Pfam" id="PF11575">
    <property type="entry name" value="FhuF_C"/>
    <property type="match status" value="1"/>
</dbReference>